<accession>A0AA92C4N9</accession>
<reference evidence="1 2" key="1">
    <citation type="submission" date="2018-04" db="EMBL/GenBank/DDBJ databases">
        <authorList>
            <person name="Hagen T."/>
        </authorList>
    </citation>
    <scope>NUCLEOTIDE SEQUENCE [LARGE SCALE GENOMIC DNA]</scope>
    <source>
        <strain evidence="1 2">TPD7009</strain>
    </source>
</reference>
<comment type="caution">
    <text evidence="1">The sequence shown here is derived from an EMBL/GenBank/DDBJ whole genome shotgun (WGS) entry which is preliminary data.</text>
</comment>
<evidence type="ECO:0000313" key="1">
    <source>
        <dbReference type="EMBL" id="PVE55377.1"/>
    </source>
</evidence>
<gene>
    <name evidence="1" type="ORF">DC430_09295</name>
</gene>
<organism evidence="1 2">
    <name type="scientific">Rhizobium rhizogenes</name>
    <name type="common">Agrobacterium rhizogenes</name>
    <dbReference type="NCBI Taxonomy" id="359"/>
    <lineage>
        <taxon>Bacteria</taxon>
        <taxon>Pseudomonadati</taxon>
        <taxon>Pseudomonadota</taxon>
        <taxon>Alphaproteobacteria</taxon>
        <taxon>Hyphomicrobiales</taxon>
        <taxon>Rhizobiaceae</taxon>
        <taxon>Rhizobium/Agrobacterium group</taxon>
        <taxon>Rhizobium</taxon>
    </lineage>
</organism>
<dbReference type="RefSeq" id="WP_116493485.1">
    <property type="nucleotide sequence ID" value="NZ_QDFR01000002.1"/>
</dbReference>
<dbReference type="AlphaFoldDB" id="A0AA92C4N9"/>
<evidence type="ECO:0000313" key="2">
    <source>
        <dbReference type="Proteomes" id="UP000244335"/>
    </source>
</evidence>
<proteinExistence type="predicted"/>
<protein>
    <submittedName>
        <fullName evidence="1">Uncharacterized protein</fullName>
    </submittedName>
</protein>
<dbReference type="EMBL" id="QDFR01000002">
    <property type="protein sequence ID" value="PVE55377.1"/>
    <property type="molecule type" value="Genomic_DNA"/>
</dbReference>
<dbReference type="Proteomes" id="UP000244335">
    <property type="component" value="Unassembled WGS sequence"/>
</dbReference>
<sequence>MTLSFATDVGAGPRCSLYFKALEWFSVERISFTYEEIVKSKKSKYDIALKSFMLSQESELRKMLELPDGNAYAAEMEGFDGRSVDTVVDGPAVYHGEFQTKDIDEMPWRMLEYYWLLFRKFSLTSKWSERSFKRLFMSEAMTSRRRWSLH</sequence>
<name>A0AA92C4N9_RHIRH</name>